<keyword evidence="1" id="KW-0812">Transmembrane</keyword>
<sequence>MSLIYLYVARCCLSCGVFIQVIGIYGYFIINHGGQVSGKDVLQVLAGSTDWLIASALPYKGATKAPILTYISVRISRKAYANKDPSQNIDFDDNSDGGVAAPSLKSFMQVGSRFGESTIKLGSILADAQVGRFRDRSAAAMLTFGDTLPVQAAGLLLSLASTGLGSLMQKTNGPCPIPIFSDRPAIKQLALQTKFGEDSWYEKEAYGVA</sequence>
<protein>
    <submittedName>
        <fullName evidence="2">Uncharacterized protein</fullName>
    </submittedName>
</protein>
<dbReference type="EMBL" id="BSYO01000001">
    <property type="protein sequence ID" value="GMG99962.1"/>
    <property type="molecule type" value="Genomic_DNA"/>
</dbReference>
<dbReference type="AlphaFoldDB" id="A0AAD3P7U2"/>
<feature type="transmembrane region" description="Helical" evidence="1">
    <location>
        <begin position="6"/>
        <end position="30"/>
    </location>
</feature>
<accession>A0AAD3P7U2</accession>
<name>A0AAD3P7U2_NEPGR</name>
<comment type="caution">
    <text evidence="2">The sequence shown here is derived from an EMBL/GenBank/DDBJ whole genome shotgun (WGS) entry which is preliminary data.</text>
</comment>
<organism evidence="2 3">
    <name type="scientific">Nepenthes gracilis</name>
    <name type="common">Slender pitcher plant</name>
    <dbReference type="NCBI Taxonomy" id="150966"/>
    <lineage>
        <taxon>Eukaryota</taxon>
        <taxon>Viridiplantae</taxon>
        <taxon>Streptophyta</taxon>
        <taxon>Embryophyta</taxon>
        <taxon>Tracheophyta</taxon>
        <taxon>Spermatophyta</taxon>
        <taxon>Magnoliopsida</taxon>
        <taxon>eudicotyledons</taxon>
        <taxon>Gunneridae</taxon>
        <taxon>Pentapetalae</taxon>
        <taxon>Caryophyllales</taxon>
        <taxon>Nepenthaceae</taxon>
        <taxon>Nepenthes</taxon>
    </lineage>
</organism>
<evidence type="ECO:0000313" key="2">
    <source>
        <dbReference type="EMBL" id="GMG99962.1"/>
    </source>
</evidence>
<evidence type="ECO:0000313" key="3">
    <source>
        <dbReference type="Proteomes" id="UP001279734"/>
    </source>
</evidence>
<keyword evidence="1" id="KW-1133">Transmembrane helix</keyword>
<keyword evidence="3" id="KW-1185">Reference proteome</keyword>
<gene>
    <name evidence="2" type="ORF">Nepgr_001802</name>
</gene>
<dbReference type="Proteomes" id="UP001279734">
    <property type="component" value="Unassembled WGS sequence"/>
</dbReference>
<reference evidence="2" key="1">
    <citation type="submission" date="2023-05" db="EMBL/GenBank/DDBJ databases">
        <title>Nepenthes gracilis genome sequencing.</title>
        <authorList>
            <person name="Fukushima K."/>
        </authorList>
    </citation>
    <scope>NUCLEOTIDE SEQUENCE</scope>
    <source>
        <strain evidence="2">SING2019-196</strain>
    </source>
</reference>
<evidence type="ECO:0000256" key="1">
    <source>
        <dbReference type="SAM" id="Phobius"/>
    </source>
</evidence>
<keyword evidence="1" id="KW-0472">Membrane</keyword>
<proteinExistence type="predicted"/>